<dbReference type="PANTHER" id="PTHR10528:SF17">
    <property type="entry name" value="AF4_FMR2 FAMILY MEMBER LILLI"/>
    <property type="match status" value="1"/>
</dbReference>
<feature type="compositionally biased region" description="Low complexity" evidence="13">
    <location>
        <begin position="503"/>
        <end position="548"/>
    </location>
</feature>
<feature type="compositionally biased region" description="Low complexity" evidence="13">
    <location>
        <begin position="1176"/>
        <end position="1187"/>
    </location>
</feature>
<dbReference type="Proteomes" id="UP000092443">
    <property type="component" value="Unplaced"/>
</dbReference>
<keyword evidence="9" id="KW-0804">Transcription</keyword>
<name>A0A9C6DZF8_9MUSC</name>
<feature type="region of interest" description="Disordered" evidence="13">
    <location>
        <begin position="1725"/>
        <end position="1756"/>
    </location>
</feature>
<feature type="region of interest" description="Disordered" evidence="13">
    <location>
        <begin position="1314"/>
        <end position="1361"/>
    </location>
</feature>
<evidence type="ECO:0000256" key="2">
    <source>
        <dbReference type="ARBA" id="ARBA00007354"/>
    </source>
</evidence>
<feature type="region of interest" description="Disordered" evidence="13">
    <location>
        <begin position="366"/>
        <end position="552"/>
    </location>
</feature>
<feature type="region of interest" description="Disordered" evidence="13">
    <location>
        <begin position="1609"/>
        <end position="1655"/>
    </location>
</feature>
<dbReference type="GO" id="GO:0010468">
    <property type="term" value="P:regulation of gene expression"/>
    <property type="evidence" value="ECO:0007669"/>
    <property type="project" value="InterPro"/>
</dbReference>
<feature type="region of interest" description="Disordered" evidence="13">
    <location>
        <begin position="618"/>
        <end position="662"/>
    </location>
</feature>
<dbReference type="PANTHER" id="PTHR10528">
    <property type="entry name" value="AF4/FMR2 FAMILY MEMBER"/>
    <property type="match status" value="1"/>
</dbReference>
<feature type="region of interest" description="Disordered" evidence="13">
    <location>
        <begin position="1275"/>
        <end position="1300"/>
    </location>
</feature>
<feature type="region of interest" description="Disordered" evidence="13">
    <location>
        <begin position="1086"/>
        <end position="1236"/>
    </location>
</feature>
<proteinExistence type="inferred from homology"/>
<feature type="compositionally biased region" description="Polar residues" evidence="13">
    <location>
        <begin position="1138"/>
        <end position="1168"/>
    </location>
</feature>
<feature type="compositionally biased region" description="Pro residues" evidence="13">
    <location>
        <begin position="828"/>
        <end position="837"/>
    </location>
</feature>
<feature type="compositionally biased region" description="Low complexity" evidence="13">
    <location>
        <begin position="1343"/>
        <end position="1357"/>
    </location>
</feature>
<comment type="similarity">
    <text evidence="2">Belongs to the AF4 family.</text>
</comment>
<evidence type="ECO:0000256" key="6">
    <source>
        <dbReference type="ARBA" id="ARBA00022788"/>
    </source>
</evidence>
<dbReference type="GO" id="GO:0003677">
    <property type="term" value="F:DNA binding"/>
    <property type="evidence" value="ECO:0007669"/>
    <property type="project" value="UniProtKB-KW"/>
</dbReference>
<feature type="compositionally biased region" description="Low complexity" evidence="13">
    <location>
        <begin position="1989"/>
        <end position="2008"/>
    </location>
</feature>
<feature type="compositionally biased region" description="Low complexity" evidence="13">
    <location>
        <begin position="455"/>
        <end position="466"/>
    </location>
</feature>
<feature type="compositionally biased region" description="Polar residues" evidence="13">
    <location>
        <begin position="366"/>
        <end position="389"/>
    </location>
</feature>
<dbReference type="RefSeq" id="XP_037898144.1">
    <property type="nucleotide sequence ID" value="XM_038042216.1"/>
</dbReference>
<keyword evidence="8" id="KW-0238">DNA-binding</keyword>
<evidence type="ECO:0000256" key="10">
    <source>
        <dbReference type="ARBA" id="ARBA00023242"/>
    </source>
</evidence>
<organism evidence="15 17">
    <name type="scientific">Glossina fuscipes</name>
    <dbReference type="NCBI Taxonomy" id="7396"/>
    <lineage>
        <taxon>Eukaryota</taxon>
        <taxon>Metazoa</taxon>
        <taxon>Ecdysozoa</taxon>
        <taxon>Arthropoda</taxon>
        <taxon>Hexapoda</taxon>
        <taxon>Insecta</taxon>
        <taxon>Pterygota</taxon>
        <taxon>Neoptera</taxon>
        <taxon>Endopterygota</taxon>
        <taxon>Diptera</taxon>
        <taxon>Brachycera</taxon>
        <taxon>Muscomorpha</taxon>
        <taxon>Hippoboscoidea</taxon>
        <taxon>Glossinidae</taxon>
        <taxon>Glossina</taxon>
    </lineage>
</organism>
<comment type="subcellular location">
    <subcellularLocation>
        <location evidence="1">Nucleus</location>
    </subcellularLocation>
</comment>
<feature type="region of interest" description="Disordered" evidence="13">
    <location>
        <begin position="1989"/>
        <end position="2016"/>
    </location>
</feature>
<dbReference type="GO" id="GO:0032783">
    <property type="term" value="C:super elongation complex"/>
    <property type="evidence" value="ECO:0007669"/>
    <property type="project" value="TreeGrafter"/>
</dbReference>
<sequence>MDMKKIPKPRMEDYDYERKQRREREKSERQQGQAATNREIALFSEPRRVNPSEADDDIAAKLGDYSKVKEIINLHMSMSSNRQIPSNAVITGIVPPSASIIGGGGIGLSPVPASPAAVTLTQRLPPPPPPKLQHSQLQPPHHYQQQQQLRQSATTYVKQADNKPPYNGRGGYPGQPVNRSSTGMAPPKGPPTAALLASLPTTHMPNGRQSSSSSLTEKSYVGPPSISSSISSSTTHNGRFPQPSIPKNRQKHLPSENHQLDINKIINLVTDEFCPPKMLTGIDATPHTTLMENYNLSEPNKHKYSFDISRTRSVIEPLDSPPRAEMPAPRFVPPLSANNVNASQLPSSSASASSLSSSTTYIAPANNSLMPTSAGGQQQQPSLANTATTSRSPSVPVSPIQSRPSKESLIKPSKAEKPTPPPPSLEKQNSTLENDLELSESDDDRKKQTRSALNSSDSSGTDSSESGSEDSSKSEQGHTNTLPSQQQQQQIPTALITKKKLSHGSSAALASGGNSSSSSGLGSSVGSSSATPCSSSSSSNKTPSPSNTTKWQLSRYFNKAPLHNASNQEIVSPSAATVVNSVSSMNVVSLNVPTMLPGGAQIIPEPPQQLTNIKNENLIDDRDEDDDDDDENDSEVNGADTRSGVRRNGDNNNSAKNETFPHPSLAAAAAFPTRKPPAGLSVTPLSPLLNDIKKEGSDVRASASGLTVNSTQVPVLNASEFVAIPSNQIKHETMAIAGGHTTVIPYGNESSSGTGVKNRADNYVGIEGLSGLSSDSDDDGRERLPVPGPGGILQIRGVPAAITALPRSPVILQKTQKLPNTLTVTPIDPLPSSPPSSHPRAAQQRAKKPRKKLKQQLTSAVIADTSDEEHDEQKSNHLVSPAAVTTTTTGVMGAKKGRGRPRKNATPNQSGNISSASSASASAKGPTLTAKKDVAKRTTIPATGSRRRISRQNSANLTQNALITQTKQPLPIPSPSVMTTQLLTIPDPGGPTSTVTSNDSSSSSESSSYNNSKSSSSSTDSDNELEAHAKQPAISVLSSSEDDENTALPFAAQNVMTTKSTKVAVTQEEHKRSATGPRRIVKQLNRRKSTMDDMVSGCNAPKAAPNAISMSSTSVSSSTDSSTEDYVPPNTAVAGTAIGSSGQSHATLGSSSQRSTTQLSPYKNATGASSSRSRKPTSCSSAFSSESSGDEHFDSDCGEAKKEKKLRRDKPKSDKNKISTLTRIFKTSNEGGAKKQGQVVIVDQSEEQMQQQQKHISPINNPIRSSQENLILGTHGSMQGTPTAQSPRLTPRSHMRSPRSLPLPPLAAQILTSSVNQSVASHRTPDRSTTSAERKLQQRIKTPTRTPTRTPPTTRTPTPTPVVITQQQSQPTSLPLTSLICKIDLSRLLHIPAEWHKNPYRLYGHAHSYPQSAGRTPIYDHETILNADLQSTTTQLRLKTHSSGSVTPRSAGNHTPMQMVTSERELSRSRESLQEMALTANAKRVMEDNVNVGRLSSRSADGSGDGSTPKHQVLLLPPIPNGYTAATARGYAAGPQILGSPSAGSKQLLMTGVKHEHTIKHEPDSEAYETKYKTADTNALIKQELLILKQDYKPSDLTAAVAMAEKQQAMCSPQESMHLDTKPRRKRSCSSSSSPYKEKKRKKEKDLGEKEKLILSSKDKETANEIIKSAKDSSKDTIITLANGNGQQQQRDQQQLPLTNHDRLQHQQQLQKFDKVNTSSIIANSGNGNNNLNTASSAHLQSISNPNSTVPSQMNAASAVMPPPANVGLIPPPLASATVCGHSVLTRFANVPPNSTCSSNTSMASTSNSSDLISSSHRTTAAISSTTTGGIHSNDQAPQVVYRSYFERDDEAFSDDFSKDAKFLQEAVHRKHAADREQNTFNQVTLYLEAVVYFLLSGAAMEQCRSEEAAWTMYRDTLDLIKYISKKFPHLQASSANQHETHKVAILSLRCQSLISLKLYKLKRGFCRHLNYICREFFKSGKGDIVNGNTPSSISPSNSVGSQGSGSNTPPGKIVPENIHSALHQQNQIFNYLASSHELWDQADKSVRDGNHTDFFIALDHENGPLTLHSSVYEVFRYVQAGLKKLKDEMLIQ</sequence>
<dbReference type="GO" id="GO:0007366">
    <property type="term" value="P:periodic partitioning by pair rule gene"/>
    <property type="evidence" value="ECO:0007669"/>
    <property type="project" value="UniProtKB-KW"/>
</dbReference>
<feature type="compositionally biased region" description="Basic and acidic residues" evidence="13">
    <location>
        <begin position="404"/>
        <end position="417"/>
    </location>
</feature>
<keyword evidence="15" id="KW-1185">Reference proteome</keyword>
<keyword evidence="6" id="KW-0562">Pair-rule protein</keyword>
<evidence type="ECO:0000256" key="11">
    <source>
        <dbReference type="ARBA" id="ARBA00024653"/>
    </source>
</evidence>
<keyword evidence="7" id="KW-0805">Transcription regulation</keyword>
<feature type="compositionally biased region" description="Acidic residues" evidence="13">
    <location>
        <begin position="621"/>
        <end position="634"/>
    </location>
</feature>
<evidence type="ECO:0000256" key="9">
    <source>
        <dbReference type="ARBA" id="ARBA00023163"/>
    </source>
</evidence>
<feature type="compositionally biased region" description="Basic and acidic residues" evidence="13">
    <location>
        <begin position="1"/>
        <end position="29"/>
    </location>
</feature>
<evidence type="ECO:0000313" key="15">
    <source>
        <dbReference type="Proteomes" id="UP000092443"/>
    </source>
</evidence>
<feature type="region of interest" description="Disordered" evidence="13">
    <location>
        <begin position="1440"/>
        <end position="1467"/>
    </location>
</feature>
<evidence type="ECO:0000256" key="5">
    <source>
        <dbReference type="ARBA" id="ARBA00022553"/>
    </source>
</evidence>
<feature type="region of interest" description="Disordered" evidence="13">
    <location>
        <begin position="1"/>
        <end position="55"/>
    </location>
</feature>
<evidence type="ECO:0000256" key="7">
    <source>
        <dbReference type="ARBA" id="ARBA00023015"/>
    </source>
</evidence>
<keyword evidence="4" id="KW-0217">Developmental protein</keyword>
<feature type="compositionally biased region" description="Basic and acidic residues" evidence="13">
    <location>
        <begin position="1189"/>
        <end position="1202"/>
    </location>
</feature>
<comment type="function">
    <text evidence="11">Has a role in transcriptional regulation. Acts in parallel with the Ras/MAPK and the PI3K/PKB pathways in the control of cell identity and cellular growth. Essential for regulation of the cytoskeleton and cell growth but not for cell proliferation or growth rate. Required specifically for the microtubule-based basal transport of lipid droplets. Plays a partially redundant function downstream of Raf in cell fate specification in the developing eye. Pair-rule protein that regulates embryonic cellularization, gastrulation and segmentation.</text>
</comment>
<reference evidence="16 17" key="1">
    <citation type="submission" date="2025-04" db="UniProtKB">
        <authorList>
            <consortium name="RefSeq"/>
        </authorList>
    </citation>
    <scope>IDENTIFICATION</scope>
    <source>
        <tissue evidence="16 17">Whole body pupa</tissue>
    </source>
</reference>
<feature type="compositionally biased region" description="Low complexity" evidence="13">
    <location>
        <begin position="1725"/>
        <end position="1737"/>
    </location>
</feature>
<dbReference type="GeneID" id="119642910"/>
<evidence type="ECO:0000256" key="13">
    <source>
        <dbReference type="SAM" id="MobiDB-lite"/>
    </source>
</evidence>
<feature type="compositionally biased region" description="Polar residues" evidence="13">
    <location>
        <begin position="1738"/>
        <end position="1756"/>
    </location>
</feature>
<feature type="region of interest" description="Disordered" evidence="13">
    <location>
        <begin position="770"/>
        <end position="791"/>
    </location>
</feature>
<evidence type="ECO:0000256" key="3">
    <source>
        <dbReference type="ARBA" id="ARBA00021888"/>
    </source>
</evidence>
<feature type="compositionally biased region" description="Polar residues" evidence="13">
    <location>
        <begin position="951"/>
        <end position="968"/>
    </location>
</feature>
<feature type="compositionally biased region" description="Polar residues" evidence="13">
    <location>
        <begin position="1314"/>
        <end position="1331"/>
    </location>
</feature>
<feature type="compositionally biased region" description="Low complexity" evidence="13">
    <location>
        <begin position="1109"/>
        <end position="1121"/>
    </location>
</feature>
<evidence type="ECO:0000259" key="14">
    <source>
        <dbReference type="Pfam" id="PF18876"/>
    </source>
</evidence>
<keyword evidence="5" id="KW-0597">Phosphoprotein</keyword>
<feature type="compositionally biased region" description="Polar residues" evidence="13">
    <location>
        <begin position="1218"/>
        <end position="1230"/>
    </location>
</feature>
<dbReference type="Gene3D" id="6.10.250.2670">
    <property type="match status" value="1"/>
</dbReference>
<feature type="compositionally biased region" description="Low complexity" evidence="13">
    <location>
        <begin position="992"/>
        <end position="1020"/>
    </location>
</feature>
<dbReference type="Pfam" id="PF18876">
    <property type="entry name" value="AFF4_CHD"/>
    <property type="match status" value="1"/>
</dbReference>
<dbReference type="RefSeq" id="XP_037898145.1">
    <property type="nucleotide sequence ID" value="XM_038042217.1"/>
</dbReference>
<evidence type="ECO:0000313" key="16">
    <source>
        <dbReference type="RefSeq" id="XP_037898144.1"/>
    </source>
</evidence>
<gene>
    <name evidence="16 17 18" type="primary">LOC119642910</name>
</gene>
<feature type="compositionally biased region" description="Low complexity" evidence="13">
    <location>
        <begin position="914"/>
        <end position="923"/>
    </location>
</feature>
<protein>
    <recommendedName>
        <fullName evidence="3">AF4/FMR2 family member lilli</fullName>
    </recommendedName>
    <alternativeName>
        <fullName evidence="12">Protein lilliputian</fullName>
    </alternativeName>
</protein>
<feature type="compositionally biased region" description="Low complexity" evidence="13">
    <location>
        <begin position="390"/>
        <end position="403"/>
    </location>
</feature>
<feature type="compositionally biased region" description="Polar residues" evidence="13">
    <location>
        <begin position="1440"/>
        <end position="1461"/>
    </location>
</feature>
<feature type="compositionally biased region" description="Polar residues" evidence="13">
    <location>
        <begin position="1276"/>
        <end position="1288"/>
    </location>
</feature>
<evidence type="ECO:0000256" key="4">
    <source>
        <dbReference type="ARBA" id="ARBA00022473"/>
    </source>
</evidence>
<evidence type="ECO:0000256" key="1">
    <source>
        <dbReference type="ARBA" id="ARBA00004123"/>
    </source>
</evidence>
<feature type="region of interest" description="Disordered" evidence="13">
    <location>
        <begin position="119"/>
        <end position="256"/>
    </location>
</feature>
<accession>A0A9C6DZF8</accession>
<dbReference type="InterPro" id="IPR007797">
    <property type="entry name" value="AF4/FMR2"/>
</dbReference>
<dbReference type="InterPro" id="IPR043640">
    <property type="entry name" value="AF4/FMR2_CHD"/>
</dbReference>
<feature type="domain" description="AF4/FMR2 C-terminal homology" evidence="14">
    <location>
        <begin position="1852"/>
        <end position="2089"/>
    </location>
</feature>
<dbReference type="RefSeq" id="XP_037898146.1">
    <property type="nucleotide sequence ID" value="XM_038042218.1"/>
</dbReference>
<feature type="region of interest" description="Disordered" evidence="13">
    <location>
        <begin position="822"/>
        <end position="1028"/>
    </location>
</feature>
<keyword evidence="10" id="KW-0539">Nucleus</keyword>
<evidence type="ECO:0000313" key="17">
    <source>
        <dbReference type="RefSeq" id="XP_037898145.1"/>
    </source>
</evidence>
<dbReference type="KEGG" id="gfs:119642910"/>
<feature type="compositionally biased region" description="Basic residues" evidence="13">
    <location>
        <begin position="845"/>
        <end position="854"/>
    </location>
</feature>
<evidence type="ECO:0000256" key="8">
    <source>
        <dbReference type="ARBA" id="ARBA00023125"/>
    </source>
</evidence>
<evidence type="ECO:0000256" key="12">
    <source>
        <dbReference type="ARBA" id="ARBA00032149"/>
    </source>
</evidence>
<feature type="compositionally biased region" description="Basic and acidic residues" evidence="13">
    <location>
        <begin position="1644"/>
        <end position="1655"/>
    </location>
</feature>
<feature type="compositionally biased region" description="Low complexity" evidence="13">
    <location>
        <begin position="132"/>
        <end position="151"/>
    </location>
</feature>
<feature type="compositionally biased region" description="Polar residues" evidence="13">
    <location>
        <begin position="199"/>
        <end position="217"/>
    </location>
</feature>
<evidence type="ECO:0000313" key="18">
    <source>
        <dbReference type="RefSeq" id="XP_037898146.1"/>
    </source>
</evidence>